<dbReference type="EMBL" id="QHBU01000116">
    <property type="protein sequence ID" value="PZR81314.1"/>
    <property type="molecule type" value="Genomic_DNA"/>
</dbReference>
<dbReference type="SUPFAM" id="SSF53822">
    <property type="entry name" value="Periplasmic binding protein-like I"/>
    <property type="match status" value="1"/>
</dbReference>
<evidence type="ECO:0000313" key="7">
    <source>
        <dbReference type="Proteomes" id="UP000248724"/>
    </source>
</evidence>
<evidence type="ECO:0000256" key="3">
    <source>
        <dbReference type="SAM" id="MobiDB-lite"/>
    </source>
</evidence>
<organism evidence="6 7">
    <name type="scientific">Candidatus Aeolococcus gillhamiae</name>
    <dbReference type="NCBI Taxonomy" id="3127015"/>
    <lineage>
        <taxon>Bacteria</taxon>
        <taxon>Bacillati</taxon>
        <taxon>Candidatus Dormiibacterota</taxon>
        <taxon>Candidatus Dormibacteria</taxon>
        <taxon>Candidatus Aeolococcales</taxon>
        <taxon>Candidatus Aeolococcaceae</taxon>
        <taxon>Candidatus Aeolococcus</taxon>
    </lineage>
</organism>
<feature type="transmembrane region" description="Helical" evidence="4">
    <location>
        <begin position="34"/>
        <end position="54"/>
    </location>
</feature>
<evidence type="ECO:0000256" key="1">
    <source>
        <dbReference type="ARBA" id="ARBA00010062"/>
    </source>
</evidence>
<comment type="caution">
    <text evidence="6">The sequence shown here is derived from an EMBL/GenBank/DDBJ whole genome shotgun (WGS) entry which is preliminary data.</text>
</comment>
<dbReference type="AlphaFoldDB" id="A0A2W6ACT5"/>
<dbReference type="InterPro" id="IPR028081">
    <property type="entry name" value="Leu-bd"/>
</dbReference>
<accession>A0A2W6ACT5</accession>
<evidence type="ECO:0000256" key="4">
    <source>
        <dbReference type="SAM" id="Phobius"/>
    </source>
</evidence>
<dbReference type="PANTHER" id="PTHR30483">
    <property type="entry name" value="LEUCINE-SPECIFIC-BINDING PROTEIN"/>
    <property type="match status" value="1"/>
</dbReference>
<sequence length="448" mass="46218">MTTAAGATAHSRCEPTRGRPDGPTRPPVGDHAEVLRRLLLPVLLAATLLGVLAAPTSAARVIRVGALFPLNGPQSTLAQQEYQGVEIARDMVNMDGGVGGVKVQLDSRELEDPSAAIAAVQSLRGDGVPVVIGTYSSALSVPASAAASAAGITYWEAGAVADRVTGRALPDVFRVGASGANLGANSATFTATVLAPRLGLTPRGTRVSVVLENDDYGHSVADNAVSSARSQGLNVVSYTTYNAHLPNWPAVLSAVQAARPNVLILASYITDGVSFRRAMLAAHLHVGALIGSTMAECGPDFGLELGSDAIGVFASDRPTQGFNPEVLTSAARATYERFSRAWQQVTGGPPTEEGLAGFTAAWSLFHDVLPRAGALTAASIASTARSLDMPSGSLPNGAGLQFSTDPAMLGQNTRAAAVIWQWQAVRHSVTVWPPVDATGTPQLIPLPA</sequence>
<proteinExistence type="inferred from homology"/>
<keyword evidence="2" id="KW-0732">Signal</keyword>
<keyword evidence="4" id="KW-0812">Transmembrane</keyword>
<dbReference type="InterPro" id="IPR028082">
    <property type="entry name" value="Peripla_BP_I"/>
</dbReference>
<evidence type="ECO:0000313" key="6">
    <source>
        <dbReference type="EMBL" id="PZR81314.1"/>
    </source>
</evidence>
<reference evidence="6 7" key="1">
    <citation type="journal article" date="2017" name="Nature">
        <title>Atmospheric trace gases support primary production in Antarctic desert surface soil.</title>
        <authorList>
            <person name="Ji M."/>
            <person name="Greening C."/>
            <person name="Vanwonterghem I."/>
            <person name="Carere C.R."/>
            <person name="Bay S.K."/>
            <person name="Steen J.A."/>
            <person name="Montgomery K."/>
            <person name="Lines T."/>
            <person name="Beardall J."/>
            <person name="van Dorst J."/>
            <person name="Snape I."/>
            <person name="Stott M.B."/>
            <person name="Hugenholtz P."/>
            <person name="Ferrari B.C."/>
        </authorList>
    </citation>
    <scope>NUCLEOTIDE SEQUENCE [LARGE SCALE GENOMIC DNA]</scope>
    <source>
        <strain evidence="6">RRmetagenome_bin12</strain>
    </source>
</reference>
<protein>
    <recommendedName>
        <fullName evidence="5">Leucine-binding protein domain-containing protein</fullName>
    </recommendedName>
</protein>
<dbReference type="Proteomes" id="UP000248724">
    <property type="component" value="Unassembled WGS sequence"/>
</dbReference>
<gene>
    <name evidence="6" type="ORF">DLM65_05970</name>
</gene>
<evidence type="ECO:0000259" key="5">
    <source>
        <dbReference type="Pfam" id="PF13458"/>
    </source>
</evidence>
<keyword evidence="4" id="KW-1133">Transmembrane helix</keyword>
<evidence type="ECO:0000256" key="2">
    <source>
        <dbReference type="ARBA" id="ARBA00022729"/>
    </source>
</evidence>
<dbReference type="Pfam" id="PF13458">
    <property type="entry name" value="Peripla_BP_6"/>
    <property type="match status" value="1"/>
</dbReference>
<dbReference type="InterPro" id="IPR051010">
    <property type="entry name" value="BCAA_transport"/>
</dbReference>
<feature type="domain" description="Leucine-binding protein" evidence="5">
    <location>
        <begin position="62"/>
        <end position="396"/>
    </location>
</feature>
<feature type="compositionally biased region" description="Basic and acidic residues" evidence="3">
    <location>
        <begin position="11"/>
        <end position="29"/>
    </location>
</feature>
<keyword evidence="4" id="KW-0472">Membrane</keyword>
<dbReference type="Gene3D" id="3.40.50.2300">
    <property type="match status" value="2"/>
</dbReference>
<name>A0A2W6ACT5_9BACT</name>
<dbReference type="PANTHER" id="PTHR30483:SF6">
    <property type="entry name" value="PERIPLASMIC BINDING PROTEIN OF ABC TRANSPORTER FOR NATURAL AMINO ACIDS"/>
    <property type="match status" value="1"/>
</dbReference>
<feature type="region of interest" description="Disordered" evidence="3">
    <location>
        <begin position="1"/>
        <end position="29"/>
    </location>
</feature>
<comment type="similarity">
    <text evidence="1">Belongs to the leucine-binding protein family.</text>
</comment>